<evidence type="ECO:0000256" key="2">
    <source>
        <dbReference type="SAM" id="Phobius"/>
    </source>
</evidence>
<evidence type="ECO:0000259" key="3">
    <source>
        <dbReference type="Pfam" id="PF08308"/>
    </source>
</evidence>
<dbReference type="Proteomes" id="UP000075604">
    <property type="component" value="Unassembled WGS sequence"/>
</dbReference>
<evidence type="ECO:0000256" key="1">
    <source>
        <dbReference type="SAM" id="MobiDB-lite"/>
    </source>
</evidence>
<comment type="caution">
    <text evidence="4">The sequence shown here is derived from an EMBL/GenBank/DDBJ whole genome shotgun (WGS) entry which is preliminary data.</text>
</comment>
<reference evidence="4 5" key="1">
    <citation type="submission" date="2014-02" db="EMBL/GenBank/DDBJ databases">
        <title>The small core and large imbalanced accessory genome model reveals a collaborative survival strategy of Sorangium cellulosum strains in nature.</title>
        <authorList>
            <person name="Han K."/>
            <person name="Peng R."/>
            <person name="Blom J."/>
            <person name="Li Y.-Z."/>
        </authorList>
    </citation>
    <scope>NUCLEOTIDE SEQUENCE [LARGE SCALE GENOMIC DNA]</scope>
    <source>
        <strain evidence="4 5">So0157-18</strain>
    </source>
</reference>
<dbReference type="AlphaFoldDB" id="A0A150PQQ8"/>
<feature type="region of interest" description="Disordered" evidence="1">
    <location>
        <begin position="198"/>
        <end position="232"/>
    </location>
</feature>
<feature type="transmembrane region" description="Helical" evidence="2">
    <location>
        <begin position="319"/>
        <end position="339"/>
    </location>
</feature>
<sequence>MALSLLAASLLVAEPSRADPPRLGEGEPPAKAEGKLDVDVEALLRVGDVARTQGRWEQAEEAYYLAYKLGAGGRARCEWGMALLALRRHVDAAMAIDRCLKDPGVGTAAQRRRYTDGLERARREVGQIDFALSHPGALMTIGGEVRSRDASTSGYTYIEPGTHTIKATLPGFLDAEQTVQVEKGKAIKVALRFVEEPKEAPAPARVSTRPATPEKAVAKPPLAPPAQPAPPGPFDGMAGAQRLCGIGVTALGLTGGLVASVLAAQYAEEAERRAARLLRNNGNSRSICASPSPENALACAEINDLYDAHEVGRDVATGFFIGAGVVAAATIGSFIFYGIERRRPPVRVAPTIAGNQAGVSIDGVW</sequence>
<feature type="compositionally biased region" description="Pro residues" evidence="1">
    <location>
        <begin position="221"/>
        <end position="232"/>
    </location>
</feature>
<dbReference type="Pfam" id="PF08308">
    <property type="entry name" value="PEGA"/>
    <property type="match status" value="1"/>
</dbReference>
<feature type="domain" description="PEGA" evidence="3">
    <location>
        <begin position="156"/>
        <end position="195"/>
    </location>
</feature>
<evidence type="ECO:0000313" key="4">
    <source>
        <dbReference type="EMBL" id="KYF58000.1"/>
    </source>
</evidence>
<keyword evidence="2" id="KW-1133">Transmembrane helix</keyword>
<protein>
    <recommendedName>
        <fullName evidence="3">PEGA domain-containing protein</fullName>
    </recommendedName>
</protein>
<accession>A0A150PQQ8</accession>
<dbReference type="EMBL" id="JELX01001706">
    <property type="protein sequence ID" value="KYF58000.1"/>
    <property type="molecule type" value="Genomic_DNA"/>
</dbReference>
<name>A0A150PQQ8_SORCE</name>
<dbReference type="InterPro" id="IPR013229">
    <property type="entry name" value="PEGA"/>
</dbReference>
<organism evidence="4 5">
    <name type="scientific">Sorangium cellulosum</name>
    <name type="common">Polyangium cellulosum</name>
    <dbReference type="NCBI Taxonomy" id="56"/>
    <lineage>
        <taxon>Bacteria</taxon>
        <taxon>Pseudomonadati</taxon>
        <taxon>Myxococcota</taxon>
        <taxon>Polyangia</taxon>
        <taxon>Polyangiales</taxon>
        <taxon>Polyangiaceae</taxon>
        <taxon>Sorangium</taxon>
    </lineage>
</organism>
<dbReference type="InterPro" id="IPR011990">
    <property type="entry name" value="TPR-like_helical_dom_sf"/>
</dbReference>
<keyword evidence="2" id="KW-0472">Membrane</keyword>
<gene>
    <name evidence="4" type="ORF">BE04_11420</name>
</gene>
<keyword evidence="2" id="KW-0812">Transmembrane</keyword>
<evidence type="ECO:0000313" key="5">
    <source>
        <dbReference type="Proteomes" id="UP000075604"/>
    </source>
</evidence>
<proteinExistence type="predicted"/>
<dbReference type="SUPFAM" id="SSF48452">
    <property type="entry name" value="TPR-like"/>
    <property type="match status" value="1"/>
</dbReference>